<evidence type="ECO:0000313" key="2">
    <source>
        <dbReference type="EMBL" id="OAN50457.1"/>
    </source>
</evidence>
<reference evidence="2 3" key="1">
    <citation type="submission" date="2016-04" db="EMBL/GenBank/DDBJ databases">
        <title>Draft genome sequence of freshwater magnetotactic bacteria Magnetospirillum marisnigri SP-1 and Magnetospirillum moscoviense BB-1.</title>
        <authorList>
            <person name="Koziaeva V."/>
            <person name="Dziuba M.V."/>
            <person name="Ivanov T.M."/>
            <person name="Kuznetsov B."/>
            <person name="Grouzdev D.S."/>
        </authorList>
    </citation>
    <scope>NUCLEOTIDE SEQUENCE [LARGE SCALE GENOMIC DNA]</scope>
    <source>
        <strain evidence="2 3">BB-1</strain>
    </source>
</reference>
<dbReference type="PROSITE" id="PS51257">
    <property type="entry name" value="PROKAR_LIPOPROTEIN"/>
    <property type="match status" value="1"/>
</dbReference>
<dbReference type="AlphaFoldDB" id="A0A178MQY7"/>
<gene>
    <name evidence="2" type="ORF">A6A05_12390</name>
</gene>
<organism evidence="2 3">
    <name type="scientific">Magnetospirillum moscoviense</name>
    <dbReference type="NCBI Taxonomy" id="1437059"/>
    <lineage>
        <taxon>Bacteria</taxon>
        <taxon>Pseudomonadati</taxon>
        <taxon>Pseudomonadota</taxon>
        <taxon>Alphaproteobacteria</taxon>
        <taxon>Rhodospirillales</taxon>
        <taxon>Rhodospirillaceae</taxon>
        <taxon>Magnetospirillum</taxon>
    </lineage>
</organism>
<protein>
    <submittedName>
        <fullName evidence="2">Uncharacterized protein</fullName>
    </submittedName>
</protein>
<keyword evidence="3" id="KW-1185">Reference proteome</keyword>
<accession>A0A178MQY7</accession>
<feature type="chain" id="PRO_5008092189" evidence="1">
    <location>
        <begin position="21"/>
        <end position="225"/>
    </location>
</feature>
<dbReference type="Proteomes" id="UP000078543">
    <property type="component" value="Unassembled WGS sequence"/>
</dbReference>
<name>A0A178MQY7_9PROT</name>
<sequence>MRLFAAFLVITPLLAGCAEAPPPPPDRPSAQITYPTRCDALRFAQDGQDIAETVGMIRLARAPFTVTYHGPDSQPAIALFLTDDVNLGLTRLGRDALWGSAGDFMAHAPDDVPMGRTPRLYRGEAGLAAFARPIGDEYPALLRRLAAETPAHDTAIAAPRAGGGFDPVPGGHAATVKSISGRALASFPPMILHLALFTTRQRVGPPGRTQDLLLMNWGTCRLSFG</sequence>
<keyword evidence="1" id="KW-0732">Signal</keyword>
<proteinExistence type="predicted"/>
<dbReference type="EMBL" id="LWQU01000139">
    <property type="protein sequence ID" value="OAN50457.1"/>
    <property type="molecule type" value="Genomic_DNA"/>
</dbReference>
<evidence type="ECO:0000256" key="1">
    <source>
        <dbReference type="SAM" id="SignalP"/>
    </source>
</evidence>
<feature type="signal peptide" evidence="1">
    <location>
        <begin position="1"/>
        <end position="20"/>
    </location>
</feature>
<dbReference type="RefSeq" id="WP_068500332.1">
    <property type="nucleotide sequence ID" value="NZ_LWQU01000139.1"/>
</dbReference>
<evidence type="ECO:0000313" key="3">
    <source>
        <dbReference type="Proteomes" id="UP000078543"/>
    </source>
</evidence>
<dbReference type="STRING" id="1437059.A6A05_12390"/>
<comment type="caution">
    <text evidence="2">The sequence shown here is derived from an EMBL/GenBank/DDBJ whole genome shotgun (WGS) entry which is preliminary data.</text>
</comment>